<dbReference type="EMBL" id="JBHRZH010000036">
    <property type="protein sequence ID" value="MFC3765146.1"/>
    <property type="molecule type" value="Genomic_DNA"/>
</dbReference>
<evidence type="ECO:0000313" key="2">
    <source>
        <dbReference type="Proteomes" id="UP001595699"/>
    </source>
</evidence>
<comment type="caution">
    <text evidence="1">The sequence shown here is derived from an EMBL/GenBank/DDBJ whole genome shotgun (WGS) entry which is preliminary data.</text>
</comment>
<organism evidence="1 2">
    <name type="scientific">Tenggerimyces flavus</name>
    <dbReference type="NCBI Taxonomy" id="1708749"/>
    <lineage>
        <taxon>Bacteria</taxon>
        <taxon>Bacillati</taxon>
        <taxon>Actinomycetota</taxon>
        <taxon>Actinomycetes</taxon>
        <taxon>Propionibacteriales</taxon>
        <taxon>Nocardioidaceae</taxon>
        <taxon>Tenggerimyces</taxon>
    </lineage>
</organism>
<evidence type="ECO:0000313" key="1">
    <source>
        <dbReference type="EMBL" id="MFC3765146.1"/>
    </source>
</evidence>
<dbReference type="InterPro" id="IPR036188">
    <property type="entry name" value="FAD/NAD-bd_sf"/>
</dbReference>
<dbReference type="Proteomes" id="UP001595699">
    <property type="component" value="Unassembled WGS sequence"/>
</dbReference>
<dbReference type="Gene3D" id="3.50.50.60">
    <property type="entry name" value="FAD/NAD(P)-binding domain"/>
    <property type="match status" value="1"/>
</dbReference>
<keyword evidence="1" id="KW-0560">Oxidoreductase</keyword>
<dbReference type="InterPro" id="IPR005288">
    <property type="entry name" value="NadB"/>
</dbReference>
<dbReference type="PANTHER" id="PTHR42716">
    <property type="entry name" value="L-ASPARTATE OXIDASE"/>
    <property type="match status" value="1"/>
</dbReference>
<proteinExistence type="predicted"/>
<protein>
    <submittedName>
        <fullName evidence="1">FAD-dependent oxidoreductase</fullName>
        <ecNumber evidence="1">1.-.-.-</ecNumber>
    </submittedName>
</protein>
<sequence>MPELRTDVVIVGGGLGGVAAALAAASLGRSVALTEETDWLGGQLTAQGVPPDEHAWIEGPWSSDSYRRLRNGIRDYYRRAYPLTATARAEELLNPGRGLVSRLCHEPTVAVAVLTELLAPYLSSGRIRLFLRHEPVAVHSDGDRVSGVEVRGLGTGVATTLLGAYVVDATELGDLLELGAVEHIVGAESQDDTGELHALPGAPNPLDQQAITWCLALEHRPGEDHTIDRPASYDFWRGYQADFLPDPQLSLADVDPATLVRRELPLFVDPVGEAIPRSRWCYRRIRSADQFTDPIATDVTLVNWPQTDYWLEPLLGVDAATRQRALDGSRELSLSYLYWLQTELPRPDGGTGDPSLRLCPEVMGTADGLAKYVYVRESRRILADLTVTEQHIGVDARAGLDGPVQFPDSVGIGAYRIDLHPSTAGRTFVDVDSHPFQIPLGALLPQRVDNLLPANKNIGTTHITNGCYRLHPVEWAIGEAVGALIAFCLAGNHTPRSVRADAVALADYQRLLTDRFGVPLAWPEPVRTRPLAQAHETESYGRPLALSR</sequence>
<dbReference type="Pfam" id="PF12831">
    <property type="entry name" value="FAD_oxidored"/>
    <property type="match status" value="1"/>
</dbReference>
<name>A0ABV7YIG7_9ACTN</name>
<dbReference type="EC" id="1.-.-.-" evidence="1"/>
<dbReference type="RefSeq" id="WP_205119144.1">
    <property type="nucleotide sequence ID" value="NZ_JAFBCM010000001.1"/>
</dbReference>
<dbReference type="SUPFAM" id="SSF51905">
    <property type="entry name" value="FAD/NAD(P)-binding domain"/>
    <property type="match status" value="1"/>
</dbReference>
<gene>
    <name evidence="1" type="ORF">ACFOUW_30230</name>
</gene>
<keyword evidence="2" id="KW-1185">Reference proteome</keyword>
<reference evidence="2" key="1">
    <citation type="journal article" date="2019" name="Int. J. Syst. Evol. Microbiol.">
        <title>The Global Catalogue of Microorganisms (GCM) 10K type strain sequencing project: providing services to taxonomists for standard genome sequencing and annotation.</title>
        <authorList>
            <consortium name="The Broad Institute Genomics Platform"/>
            <consortium name="The Broad Institute Genome Sequencing Center for Infectious Disease"/>
            <person name="Wu L."/>
            <person name="Ma J."/>
        </authorList>
    </citation>
    <scope>NUCLEOTIDE SEQUENCE [LARGE SCALE GENOMIC DNA]</scope>
    <source>
        <strain evidence="2">CGMCC 4.7241</strain>
    </source>
</reference>
<accession>A0ABV7YIG7</accession>
<dbReference type="PANTHER" id="PTHR42716:SF1">
    <property type="entry name" value="SLL0471 PROTEIN"/>
    <property type="match status" value="1"/>
</dbReference>
<dbReference type="GO" id="GO:0016491">
    <property type="term" value="F:oxidoreductase activity"/>
    <property type="evidence" value="ECO:0007669"/>
    <property type="project" value="UniProtKB-KW"/>
</dbReference>